<evidence type="ECO:0000313" key="3">
    <source>
        <dbReference type="WBParaSite" id="PSAMB.scaffold4674size13903.g24923.t1"/>
    </source>
</evidence>
<keyword evidence="2" id="KW-1185">Reference proteome</keyword>
<feature type="signal peptide" evidence="1">
    <location>
        <begin position="1"/>
        <end position="19"/>
    </location>
</feature>
<protein>
    <submittedName>
        <fullName evidence="3">Uncharacterized protein</fullName>
    </submittedName>
</protein>
<dbReference type="Proteomes" id="UP000887566">
    <property type="component" value="Unplaced"/>
</dbReference>
<organism evidence="2 3">
    <name type="scientific">Plectus sambesii</name>
    <dbReference type="NCBI Taxonomy" id="2011161"/>
    <lineage>
        <taxon>Eukaryota</taxon>
        <taxon>Metazoa</taxon>
        <taxon>Ecdysozoa</taxon>
        <taxon>Nematoda</taxon>
        <taxon>Chromadorea</taxon>
        <taxon>Plectida</taxon>
        <taxon>Plectina</taxon>
        <taxon>Plectoidea</taxon>
        <taxon>Plectidae</taxon>
        <taxon>Plectus</taxon>
    </lineage>
</organism>
<dbReference type="WBParaSite" id="PSAMB.scaffold4674size13903.g24923.t1">
    <property type="protein sequence ID" value="PSAMB.scaffold4674size13903.g24923.t1"/>
    <property type="gene ID" value="PSAMB.scaffold4674size13903.g24923"/>
</dbReference>
<name>A0A914WNA8_9BILA</name>
<accession>A0A914WNA8</accession>
<feature type="chain" id="PRO_5037931014" evidence="1">
    <location>
        <begin position="20"/>
        <end position="78"/>
    </location>
</feature>
<keyword evidence="1" id="KW-0732">Signal</keyword>
<evidence type="ECO:0000313" key="2">
    <source>
        <dbReference type="Proteomes" id="UP000887566"/>
    </source>
</evidence>
<reference evidence="3" key="1">
    <citation type="submission" date="2022-11" db="UniProtKB">
        <authorList>
            <consortium name="WormBaseParasite"/>
        </authorList>
    </citation>
    <scope>IDENTIFICATION</scope>
</reference>
<dbReference type="AlphaFoldDB" id="A0A914WNA8"/>
<proteinExistence type="predicted"/>
<evidence type="ECO:0000256" key="1">
    <source>
        <dbReference type="SAM" id="SignalP"/>
    </source>
</evidence>
<sequence length="78" mass="8367">MSGTFGLALTAVLLVGVSGNSIFKNLQNMNSPCFKKCVDNRGNVTQAINLSNKANYGKQLDDMDEMCTSMAEARDCVA</sequence>